<evidence type="ECO:0000313" key="2">
    <source>
        <dbReference type="Proteomes" id="UP000273001"/>
    </source>
</evidence>
<keyword evidence="2" id="KW-1185">Reference proteome</keyword>
<accession>A0ABM6Z471</accession>
<proteinExistence type="predicted"/>
<dbReference type="Proteomes" id="UP000273001">
    <property type="component" value="Chromosome"/>
</dbReference>
<evidence type="ECO:0000313" key="1">
    <source>
        <dbReference type="EMBL" id="AYD90137.1"/>
    </source>
</evidence>
<gene>
    <name evidence="1" type="ORF">D5R93_09245</name>
</gene>
<protein>
    <submittedName>
        <fullName evidence="1">Uncharacterized protein</fullName>
    </submittedName>
</protein>
<reference evidence="1 2" key="1">
    <citation type="submission" date="2018-09" db="EMBL/GenBank/DDBJ databases">
        <authorList>
            <person name="Li J."/>
        </authorList>
    </citation>
    <scope>NUCLEOTIDE SEQUENCE [LARGE SCALE GENOMIC DNA]</scope>
    <source>
        <strain evidence="1 2">2129</strain>
    </source>
</reference>
<sequence length="157" mass="17766">MPPDLATQLDPTRLGDTQAAALVLGAPRTASPRRSTPSPPTWLTPRRVCWSGVDTPQVMYYNTGMAIHYSESADKHGVPHPEIEYAIFHPINKQQVEGRRGDTTFVFVGPRHDLSRSLLEVMVALRPDGRLVVFHAMELTDRWRWLLYAPGHAQWEE</sequence>
<organism evidence="1 2">
    <name type="scientific">Actinomyces lilanjuaniae</name>
    <dbReference type="NCBI Taxonomy" id="2321394"/>
    <lineage>
        <taxon>Bacteria</taxon>
        <taxon>Bacillati</taxon>
        <taxon>Actinomycetota</taxon>
        <taxon>Actinomycetes</taxon>
        <taxon>Actinomycetales</taxon>
        <taxon>Actinomycetaceae</taxon>
        <taxon>Actinomyces</taxon>
    </lineage>
</organism>
<dbReference type="EMBL" id="CP032514">
    <property type="protein sequence ID" value="AYD90137.1"/>
    <property type="molecule type" value="Genomic_DNA"/>
</dbReference>
<name>A0ABM6Z471_9ACTO</name>